<keyword evidence="2" id="KW-1185">Reference proteome</keyword>
<evidence type="ECO:0008006" key="3">
    <source>
        <dbReference type="Google" id="ProtNLM"/>
    </source>
</evidence>
<dbReference type="AlphaFoldDB" id="A0A562SKX1"/>
<comment type="caution">
    <text evidence="1">The sequence shown here is derived from an EMBL/GenBank/DDBJ whole genome shotgun (WGS) entry which is preliminary data.</text>
</comment>
<reference evidence="1 2" key="1">
    <citation type="submission" date="2019-07" db="EMBL/GenBank/DDBJ databases">
        <title>Genomic Encyclopedia of Archaeal and Bacterial Type Strains, Phase II (KMG-II): from individual species to whole genera.</title>
        <authorList>
            <person name="Goeker M."/>
        </authorList>
    </citation>
    <scope>NUCLEOTIDE SEQUENCE [LARGE SCALE GENOMIC DNA]</scope>
    <source>
        <strain evidence="1 2">ATCC BAA-252</strain>
    </source>
</reference>
<name>A0A562SKX1_9HYPH</name>
<evidence type="ECO:0000313" key="2">
    <source>
        <dbReference type="Proteomes" id="UP000320593"/>
    </source>
</evidence>
<sequence length="47" mass="5217">MPTLTRLVLVLIVLGALGYGAVYALANFIEPREREITVRVKKDGFGR</sequence>
<dbReference type="EMBL" id="VLLF01000010">
    <property type="protein sequence ID" value="TWI81832.1"/>
    <property type="molecule type" value="Genomic_DNA"/>
</dbReference>
<gene>
    <name evidence="1" type="ORF">JM93_03794</name>
</gene>
<dbReference type="RefSeq" id="WP_170230741.1">
    <property type="nucleotide sequence ID" value="NZ_SMLY01000070.1"/>
</dbReference>
<organism evidence="1 2">
    <name type="scientific">Roseibium hamelinense</name>
    <dbReference type="NCBI Taxonomy" id="150831"/>
    <lineage>
        <taxon>Bacteria</taxon>
        <taxon>Pseudomonadati</taxon>
        <taxon>Pseudomonadota</taxon>
        <taxon>Alphaproteobacteria</taxon>
        <taxon>Hyphomicrobiales</taxon>
        <taxon>Stappiaceae</taxon>
        <taxon>Roseibium</taxon>
    </lineage>
</organism>
<dbReference type="Proteomes" id="UP000320593">
    <property type="component" value="Unassembled WGS sequence"/>
</dbReference>
<evidence type="ECO:0000313" key="1">
    <source>
        <dbReference type="EMBL" id="TWI81832.1"/>
    </source>
</evidence>
<accession>A0A562SKX1</accession>
<protein>
    <recommendedName>
        <fullName evidence="3">Histidine kinase</fullName>
    </recommendedName>
</protein>
<proteinExistence type="predicted"/>